<reference evidence="1 2" key="1">
    <citation type="submission" date="2022-05" db="EMBL/GenBank/DDBJ databases">
        <authorList>
            <consortium name="Genoscope - CEA"/>
            <person name="William W."/>
        </authorList>
    </citation>
    <scope>NUCLEOTIDE SEQUENCE [LARGE SCALE GENOMIC DNA]</scope>
</reference>
<keyword evidence="2" id="KW-1185">Reference proteome</keyword>
<gene>
    <name evidence="1" type="ORF">PLOB_00005764</name>
</gene>
<dbReference type="PANTHER" id="PTHR46791">
    <property type="entry name" value="EXPRESSED PROTEIN"/>
    <property type="match status" value="1"/>
</dbReference>
<sequence>MAAIESLLDREVVRELVKNSHRTFEEISEVLQAEFPNKRGLSVKSLKRYCHMHEIKRRQKVADNELDEVVKSAVEQVSLLLFPLESCYIGAVLGTPIACEARIGRSLSRVDPVYQQKRRSDTVRLLNPVLYTAAYYGHKLHIDQNEKLAMFGVTHVCAIDGYSKYIPAYCTMSVKNNLVIYENIYSSVHRSEGLFDQIRVDHGKEFYLSLFVQKQLAHLRYNPQRLSPTNYIKEEFVS</sequence>
<dbReference type="Proteomes" id="UP001159405">
    <property type="component" value="Unassembled WGS sequence"/>
</dbReference>
<dbReference type="EMBL" id="CALNXK010000126">
    <property type="protein sequence ID" value="CAH3163362.1"/>
    <property type="molecule type" value="Genomic_DNA"/>
</dbReference>
<name>A0ABN8QJ27_9CNID</name>
<dbReference type="PANTHER" id="PTHR46791:SF5">
    <property type="entry name" value="CLR5 DOMAIN-CONTAINING PROTEIN-RELATED"/>
    <property type="match status" value="1"/>
</dbReference>
<evidence type="ECO:0008006" key="3">
    <source>
        <dbReference type="Google" id="ProtNLM"/>
    </source>
</evidence>
<organism evidence="1 2">
    <name type="scientific">Porites lobata</name>
    <dbReference type="NCBI Taxonomy" id="104759"/>
    <lineage>
        <taxon>Eukaryota</taxon>
        <taxon>Metazoa</taxon>
        <taxon>Cnidaria</taxon>
        <taxon>Anthozoa</taxon>
        <taxon>Hexacorallia</taxon>
        <taxon>Scleractinia</taxon>
        <taxon>Fungiina</taxon>
        <taxon>Poritidae</taxon>
        <taxon>Porites</taxon>
    </lineage>
</organism>
<protein>
    <recommendedName>
        <fullName evidence="3">Polyprotein</fullName>
    </recommendedName>
</protein>
<accession>A0ABN8QJ27</accession>
<evidence type="ECO:0000313" key="1">
    <source>
        <dbReference type="EMBL" id="CAH3163362.1"/>
    </source>
</evidence>
<proteinExistence type="predicted"/>
<evidence type="ECO:0000313" key="2">
    <source>
        <dbReference type="Proteomes" id="UP001159405"/>
    </source>
</evidence>
<comment type="caution">
    <text evidence="1">The sequence shown here is derived from an EMBL/GenBank/DDBJ whole genome shotgun (WGS) entry which is preliminary data.</text>
</comment>